<feature type="coiled-coil region" evidence="1">
    <location>
        <begin position="92"/>
        <end position="145"/>
    </location>
</feature>
<evidence type="ECO:0000313" key="2">
    <source>
        <dbReference type="EMBL" id="MDT0605097.1"/>
    </source>
</evidence>
<sequence length="157" mass="18093">MRNLDSTNVSYGDLALIEEIAQTYTEEIKNLLSLQYNLKTNQVGLDFHEEIDMRLLSISRLNHLIAMQSASSLQTYSPLKSSDYQLAGMTLLNELQQLCKHAKQNIELINSLERFIESKSLKRHVEQYTNEIKNSLQVIQKKESALTEYLAEQKKSL</sequence>
<comment type="caution">
    <text evidence="2">The sequence shown here is derived from an EMBL/GenBank/DDBJ whole genome shotgun (WGS) entry which is preliminary data.</text>
</comment>
<proteinExistence type="predicted"/>
<protein>
    <recommendedName>
        <fullName evidence="4">Flagellar protein FlgN</fullName>
    </recommendedName>
</protein>
<keyword evidence="3" id="KW-1185">Reference proteome</keyword>
<evidence type="ECO:0000256" key="1">
    <source>
        <dbReference type="SAM" id="Coils"/>
    </source>
</evidence>
<organism evidence="2 3">
    <name type="scientific">Thalassotalea castellviae</name>
    <dbReference type="NCBI Taxonomy" id="3075612"/>
    <lineage>
        <taxon>Bacteria</taxon>
        <taxon>Pseudomonadati</taxon>
        <taxon>Pseudomonadota</taxon>
        <taxon>Gammaproteobacteria</taxon>
        <taxon>Alteromonadales</taxon>
        <taxon>Colwelliaceae</taxon>
        <taxon>Thalassotalea</taxon>
    </lineage>
</organism>
<name>A0ABU3A4J3_9GAMM</name>
<gene>
    <name evidence="2" type="ORF">RM573_15945</name>
</gene>
<evidence type="ECO:0000313" key="3">
    <source>
        <dbReference type="Proteomes" id="UP001266357"/>
    </source>
</evidence>
<reference evidence="2 3" key="1">
    <citation type="submission" date="2023-09" db="EMBL/GenBank/DDBJ databases">
        <authorList>
            <person name="Rey-Velasco X."/>
        </authorList>
    </citation>
    <scope>NUCLEOTIDE SEQUENCE [LARGE SCALE GENOMIC DNA]</scope>
    <source>
        <strain evidence="2 3">W431</strain>
    </source>
</reference>
<evidence type="ECO:0008006" key="4">
    <source>
        <dbReference type="Google" id="ProtNLM"/>
    </source>
</evidence>
<keyword evidence="1" id="KW-0175">Coiled coil</keyword>
<accession>A0ABU3A4J3</accession>
<dbReference type="EMBL" id="JAVRIF010000011">
    <property type="protein sequence ID" value="MDT0605097.1"/>
    <property type="molecule type" value="Genomic_DNA"/>
</dbReference>
<dbReference type="RefSeq" id="WP_311584294.1">
    <property type="nucleotide sequence ID" value="NZ_JAVRIF010000011.1"/>
</dbReference>
<dbReference type="Proteomes" id="UP001266357">
    <property type="component" value="Unassembled WGS sequence"/>
</dbReference>